<dbReference type="InterPro" id="IPR016161">
    <property type="entry name" value="Ald_DH/histidinol_DH"/>
</dbReference>
<reference evidence="1 2" key="1">
    <citation type="submission" date="2020-02" db="EMBL/GenBank/DDBJ databases">
        <title>Fructobacillus sp. isolated from paper mulberry of Taiwan.</title>
        <authorList>
            <person name="Lin S.-T."/>
        </authorList>
    </citation>
    <scope>NUCLEOTIDE SEQUENCE [LARGE SCALE GENOMIC DNA]</scope>
    <source>
        <strain evidence="1 2">S1-1</strain>
    </source>
</reference>
<dbReference type="PANTHER" id="PTHR11063">
    <property type="entry name" value="GLUTAMATE SEMIALDEHYDE DEHYDROGENASE"/>
    <property type="match status" value="1"/>
</dbReference>
<dbReference type="EMBL" id="JAAMFL010000005">
    <property type="protein sequence ID" value="MBS9337507.1"/>
    <property type="molecule type" value="Genomic_DNA"/>
</dbReference>
<gene>
    <name evidence="1" type="ORF">G6R30_03395</name>
</gene>
<protein>
    <submittedName>
        <fullName evidence="1">Uncharacterized protein</fullName>
    </submittedName>
</protein>
<dbReference type="PANTHER" id="PTHR11063:SF8">
    <property type="entry name" value="DELTA-1-PYRROLINE-5-CARBOXYLATE SYNTHASE"/>
    <property type="match status" value="1"/>
</dbReference>
<proteinExistence type="predicted"/>
<name>A0ABS5QX35_9LACO</name>
<keyword evidence="2" id="KW-1185">Reference proteome</keyword>
<dbReference type="InterPro" id="IPR016163">
    <property type="entry name" value="Ald_DH_C"/>
</dbReference>
<dbReference type="Gene3D" id="3.40.309.10">
    <property type="entry name" value="Aldehyde Dehydrogenase, Chain A, domain 2"/>
    <property type="match status" value="1"/>
</dbReference>
<comment type="caution">
    <text evidence="1">The sequence shown here is derived from an EMBL/GenBank/DDBJ whole genome shotgun (WGS) entry which is preliminary data.</text>
</comment>
<sequence>MRLREYLDILIPSGSKTFIDFAVENAHVLVIEPGAGNTHLFVYDSADHEEAIRAISNAKTSQPAVCNDAEKVLFTKRSLRTFYQS</sequence>
<accession>A0ABS5QX35</accession>
<evidence type="ECO:0000313" key="1">
    <source>
        <dbReference type="EMBL" id="MBS9337507.1"/>
    </source>
</evidence>
<dbReference type="SUPFAM" id="SSF53720">
    <property type="entry name" value="ALDH-like"/>
    <property type="match status" value="1"/>
</dbReference>
<organism evidence="1 2">
    <name type="scientific">Fructobacillus parabroussonetiae</name>
    <dbReference type="NCBI Taxonomy" id="2713174"/>
    <lineage>
        <taxon>Bacteria</taxon>
        <taxon>Bacillati</taxon>
        <taxon>Bacillota</taxon>
        <taxon>Bacilli</taxon>
        <taxon>Lactobacillales</taxon>
        <taxon>Lactobacillaceae</taxon>
        <taxon>Fructobacillus</taxon>
    </lineage>
</organism>
<dbReference type="Proteomes" id="UP001519503">
    <property type="component" value="Unassembled WGS sequence"/>
</dbReference>
<evidence type="ECO:0000313" key="2">
    <source>
        <dbReference type="Proteomes" id="UP001519503"/>
    </source>
</evidence>